<gene>
    <name evidence="1" type="ORF">A628_00501</name>
</gene>
<reference evidence="1 2" key="1">
    <citation type="journal article" date="2014" name="Genome Announc.">
        <title>Whole-Genome Sequencing of Salmonella enterica subsp. enterica Serovar Cubana Strains Isolated from Agricultural Sources.</title>
        <authorList>
            <person name="Benahmed F.H."/>
            <person name="Gopinath G.R."/>
            <person name="Wang H."/>
            <person name="Jean-Gilles Beaubrun J."/>
            <person name="Grim C."/>
            <person name="Cheng C.M."/>
            <person name="McClelland M."/>
            <person name="Ayers S."/>
            <person name="Abbott J."/>
            <person name="Desai P."/>
            <person name="Frye J.G."/>
            <person name="Weinstock G."/>
            <person name="Hammack T.S."/>
            <person name="Hanes D.E."/>
            <person name="Rasmussen M.A."/>
            <person name="Davidson M.K."/>
        </authorList>
    </citation>
    <scope>NUCLEOTIDE SEQUENCE [LARGE SCALE GENOMIC DNA]</scope>
    <source>
        <strain evidence="1">76814</strain>
    </source>
</reference>
<dbReference type="Proteomes" id="UP000018534">
    <property type="component" value="Unassembled WGS sequence"/>
</dbReference>
<dbReference type="AlphaFoldDB" id="V7ITV4"/>
<evidence type="ECO:0000313" key="1">
    <source>
        <dbReference type="EMBL" id="ETA89363.1"/>
    </source>
</evidence>
<organism evidence="1 2">
    <name type="scientific">Salmonella enterica subsp. enterica serovar Cubana str. 76814</name>
    <dbReference type="NCBI Taxonomy" id="1192560"/>
    <lineage>
        <taxon>Bacteria</taxon>
        <taxon>Pseudomonadati</taxon>
        <taxon>Pseudomonadota</taxon>
        <taxon>Gammaproteobacteria</taxon>
        <taxon>Enterobacterales</taxon>
        <taxon>Enterobacteriaceae</taxon>
        <taxon>Salmonella</taxon>
    </lineage>
</organism>
<evidence type="ECO:0000313" key="2">
    <source>
        <dbReference type="Proteomes" id="UP000018534"/>
    </source>
</evidence>
<protein>
    <submittedName>
        <fullName evidence="1">Uncharacterized protein</fullName>
    </submittedName>
</protein>
<dbReference type="EMBL" id="AZGR01000012">
    <property type="protein sequence ID" value="ETA89363.1"/>
    <property type="molecule type" value="Genomic_DNA"/>
</dbReference>
<dbReference type="HOGENOM" id="CLU_3205032_0_0_6"/>
<name>V7ITV4_SALET</name>
<comment type="caution">
    <text evidence="1">The sequence shown here is derived from an EMBL/GenBank/DDBJ whole genome shotgun (WGS) entry which is preliminary data.</text>
</comment>
<sequence length="45" mass="4949">MKIPGITFSLEGSAGQTIKRDTCHQICPDRIFYVAGNTPGEIILR</sequence>
<accession>V7ITV4</accession>
<proteinExistence type="predicted"/>